<dbReference type="InterPro" id="IPR050562">
    <property type="entry name" value="FAD_mOase_fung"/>
</dbReference>
<reference evidence="7" key="1">
    <citation type="journal article" date="2020" name="Fungal Divers.">
        <title>Resolving the Mortierellaceae phylogeny through synthesis of multi-gene phylogenetics and phylogenomics.</title>
        <authorList>
            <person name="Vandepol N."/>
            <person name="Liber J."/>
            <person name="Desiro A."/>
            <person name="Na H."/>
            <person name="Kennedy M."/>
            <person name="Barry K."/>
            <person name="Grigoriev I.V."/>
            <person name="Miller A.N."/>
            <person name="O'Donnell K."/>
            <person name="Stajich J.E."/>
            <person name="Bonito G."/>
        </authorList>
    </citation>
    <scope>NUCLEOTIDE SEQUENCE</scope>
    <source>
        <strain evidence="7">NRRL 28262</strain>
    </source>
</reference>
<feature type="region of interest" description="Disordered" evidence="5">
    <location>
        <begin position="239"/>
        <end position="273"/>
    </location>
</feature>
<protein>
    <recommendedName>
        <fullName evidence="6">FAD-binding domain-containing protein</fullName>
    </recommendedName>
</protein>
<keyword evidence="4" id="KW-0560">Oxidoreductase</keyword>
<dbReference type="GO" id="GO:0004497">
    <property type="term" value="F:monooxygenase activity"/>
    <property type="evidence" value="ECO:0007669"/>
    <property type="project" value="InterPro"/>
</dbReference>
<comment type="similarity">
    <text evidence="1">Belongs to the paxM FAD-dependent monooxygenase family.</text>
</comment>
<comment type="caution">
    <text evidence="7">The sequence shown here is derived from an EMBL/GenBank/DDBJ whole genome shotgun (WGS) entry which is preliminary data.</text>
</comment>
<proteinExistence type="inferred from homology"/>
<dbReference type="Proteomes" id="UP001194580">
    <property type="component" value="Unassembled WGS sequence"/>
</dbReference>
<dbReference type="AlphaFoldDB" id="A0AAD4D272"/>
<keyword evidence="3" id="KW-0274">FAD</keyword>
<evidence type="ECO:0000259" key="6">
    <source>
        <dbReference type="Pfam" id="PF01494"/>
    </source>
</evidence>
<feature type="domain" description="FAD-binding" evidence="6">
    <location>
        <begin position="8"/>
        <end position="164"/>
    </location>
</feature>
<feature type="compositionally biased region" description="Low complexity" evidence="5">
    <location>
        <begin position="468"/>
        <end position="481"/>
    </location>
</feature>
<gene>
    <name evidence="7" type="ORF">BGZ95_005184</name>
</gene>
<dbReference type="PRINTS" id="PR00420">
    <property type="entry name" value="RNGMNOXGNASE"/>
</dbReference>
<dbReference type="Gene3D" id="3.50.50.60">
    <property type="entry name" value="FAD/NAD(P)-binding domain"/>
    <property type="match status" value="1"/>
</dbReference>
<feature type="region of interest" description="Disordered" evidence="5">
    <location>
        <begin position="468"/>
        <end position="492"/>
    </location>
</feature>
<feature type="compositionally biased region" description="Low complexity" evidence="5">
    <location>
        <begin position="243"/>
        <end position="268"/>
    </location>
</feature>
<sequence>MAPPENMRIIIVGGGLAGLMMGIMLDNAGIDYHILEQASRLRPLGTSISLHPVIRDLMDQLGLLDEMEALSKPMKGITVLSAKGRRMGRIDTRTNKRKPDLHEFLRSKISPDRLTTGKRVIDITETQSEVTVTCMDETTYVGHLVIGADGAYSAVRQIMYTKLQERGLLPEVDKKPLHFDKQCVVGMTAPLDPARYPVLMDEQCEVKVLLGKDQHTSMWFLPLQGNRIAWCVGGPDPHQMLQSGPDDGSSQSSKGSGSHNGSRGSSSGSGHGRDWYPETIVEICEDVRNFKCPYGGSVMDLIEATPKGMVSKVLLEEKMYRTWYHGRIVLVGDSCHKIVPFFGQGASQAILDCSCLINLLYELKSTDTEALLPLFQEYVDTRMETAKIASDSSREFADLIYEQGFKADIARKIVLRYTPAWLLRMITGTVHTERPFLKFLRPPIRRIYPSPGQQQQLQVQSQQQYQQLLQKQRQQQQQQQQRQRRHTQEYDL</sequence>
<keyword evidence="8" id="KW-1185">Reference proteome</keyword>
<evidence type="ECO:0000313" key="7">
    <source>
        <dbReference type="EMBL" id="KAG0257609.1"/>
    </source>
</evidence>
<evidence type="ECO:0000256" key="5">
    <source>
        <dbReference type="SAM" id="MobiDB-lite"/>
    </source>
</evidence>
<dbReference type="InterPro" id="IPR002938">
    <property type="entry name" value="FAD-bd"/>
</dbReference>
<name>A0AAD4D272_9FUNG</name>
<accession>A0AAD4D272</accession>
<evidence type="ECO:0000256" key="2">
    <source>
        <dbReference type="ARBA" id="ARBA00022630"/>
    </source>
</evidence>
<dbReference type="SUPFAM" id="SSF51905">
    <property type="entry name" value="FAD/NAD(P)-binding domain"/>
    <property type="match status" value="1"/>
</dbReference>
<dbReference type="InterPro" id="IPR036188">
    <property type="entry name" value="FAD/NAD-bd_sf"/>
</dbReference>
<dbReference type="Pfam" id="PF01494">
    <property type="entry name" value="FAD_binding_3"/>
    <property type="match status" value="2"/>
</dbReference>
<evidence type="ECO:0000256" key="1">
    <source>
        <dbReference type="ARBA" id="ARBA00007992"/>
    </source>
</evidence>
<dbReference type="PANTHER" id="PTHR47356">
    <property type="entry name" value="FAD-DEPENDENT MONOOXYGENASE ASQG-RELATED"/>
    <property type="match status" value="1"/>
</dbReference>
<evidence type="ECO:0000256" key="4">
    <source>
        <dbReference type="ARBA" id="ARBA00023002"/>
    </source>
</evidence>
<evidence type="ECO:0000313" key="8">
    <source>
        <dbReference type="Proteomes" id="UP001194580"/>
    </source>
</evidence>
<organism evidence="7 8">
    <name type="scientific">Linnemannia exigua</name>
    <dbReference type="NCBI Taxonomy" id="604196"/>
    <lineage>
        <taxon>Eukaryota</taxon>
        <taxon>Fungi</taxon>
        <taxon>Fungi incertae sedis</taxon>
        <taxon>Mucoromycota</taxon>
        <taxon>Mortierellomycotina</taxon>
        <taxon>Mortierellomycetes</taxon>
        <taxon>Mortierellales</taxon>
        <taxon>Mortierellaceae</taxon>
        <taxon>Linnemannia</taxon>
    </lineage>
</organism>
<dbReference type="GO" id="GO:0071949">
    <property type="term" value="F:FAD binding"/>
    <property type="evidence" value="ECO:0007669"/>
    <property type="project" value="InterPro"/>
</dbReference>
<evidence type="ECO:0000256" key="3">
    <source>
        <dbReference type="ARBA" id="ARBA00022827"/>
    </source>
</evidence>
<dbReference type="PANTHER" id="PTHR47356:SF2">
    <property type="entry name" value="FAD-BINDING DOMAIN-CONTAINING PROTEIN-RELATED"/>
    <property type="match status" value="1"/>
</dbReference>
<dbReference type="EMBL" id="JAAAIL010002398">
    <property type="protein sequence ID" value="KAG0257609.1"/>
    <property type="molecule type" value="Genomic_DNA"/>
</dbReference>
<keyword evidence="2" id="KW-0285">Flavoprotein</keyword>
<feature type="domain" description="FAD-binding" evidence="6">
    <location>
        <begin position="309"/>
        <end position="383"/>
    </location>
</feature>